<evidence type="ECO:0000256" key="5">
    <source>
        <dbReference type="SAM" id="Phobius"/>
    </source>
</evidence>
<name>A0AAU9ZJM3_PHORO</name>
<accession>A0AAU9ZJM3</accession>
<protein>
    <submittedName>
        <fullName evidence="6">Pgap2 protein</fullName>
    </submittedName>
</protein>
<evidence type="ECO:0000256" key="3">
    <source>
        <dbReference type="ARBA" id="ARBA00022989"/>
    </source>
</evidence>
<dbReference type="GO" id="GO:0006506">
    <property type="term" value="P:GPI anchor biosynthetic process"/>
    <property type="evidence" value="ECO:0007669"/>
    <property type="project" value="TreeGrafter"/>
</dbReference>
<comment type="subcellular location">
    <subcellularLocation>
        <location evidence="1">Endomembrane system</location>
        <topology evidence="1">Multi-pass membrane protein</topology>
    </subcellularLocation>
</comment>
<keyword evidence="7" id="KW-1185">Reference proteome</keyword>
<evidence type="ECO:0000313" key="7">
    <source>
        <dbReference type="Proteomes" id="UP001152836"/>
    </source>
</evidence>
<sequence>MYQVPLTLDRDGTLVRLRFTMVALITVCCPLVAFLFCILWSLLFHFKETTSTHCGPSTKTLSLCLSRHPSVTCSSPVFSGV</sequence>
<proteinExistence type="predicted"/>
<evidence type="ECO:0000256" key="2">
    <source>
        <dbReference type="ARBA" id="ARBA00022692"/>
    </source>
</evidence>
<evidence type="ECO:0000256" key="4">
    <source>
        <dbReference type="ARBA" id="ARBA00023136"/>
    </source>
</evidence>
<dbReference type="EMBL" id="CALSGD010001464">
    <property type="protein sequence ID" value="CAH6792746.1"/>
    <property type="molecule type" value="Genomic_DNA"/>
</dbReference>
<evidence type="ECO:0000313" key="6">
    <source>
        <dbReference type="EMBL" id="CAH6792746.1"/>
    </source>
</evidence>
<dbReference type="GO" id="GO:0000139">
    <property type="term" value="C:Golgi membrane"/>
    <property type="evidence" value="ECO:0007669"/>
    <property type="project" value="InterPro"/>
</dbReference>
<keyword evidence="3 5" id="KW-1133">Transmembrane helix</keyword>
<feature type="transmembrane region" description="Helical" evidence="5">
    <location>
        <begin position="20"/>
        <end position="43"/>
    </location>
</feature>
<dbReference type="InterPro" id="IPR039545">
    <property type="entry name" value="PGAP2"/>
</dbReference>
<dbReference type="PANTHER" id="PTHR12892">
    <property type="entry name" value="FGF RECEPTOR ACTIVATING PROTEIN 1"/>
    <property type="match status" value="1"/>
</dbReference>
<comment type="caution">
    <text evidence="6">The sequence shown here is derived from an EMBL/GenBank/DDBJ whole genome shotgun (WGS) entry which is preliminary data.</text>
</comment>
<keyword evidence="2 5" id="KW-0812">Transmembrane</keyword>
<organism evidence="6 7">
    <name type="scientific">Phodopus roborovskii</name>
    <name type="common">Roborovski's desert hamster</name>
    <name type="synonym">Cricetulus roborovskii</name>
    <dbReference type="NCBI Taxonomy" id="109678"/>
    <lineage>
        <taxon>Eukaryota</taxon>
        <taxon>Metazoa</taxon>
        <taxon>Chordata</taxon>
        <taxon>Craniata</taxon>
        <taxon>Vertebrata</taxon>
        <taxon>Euteleostomi</taxon>
        <taxon>Mammalia</taxon>
        <taxon>Eutheria</taxon>
        <taxon>Euarchontoglires</taxon>
        <taxon>Glires</taxon>
        <taxon>Rodentia</taxon>
        <taxon>Myomorpha</taxon>
        <taxon>Muroidea</taxon>
        <taxon>Cricetidae</taxon>
        <taxon>Cricetinae</taxon>
        <taxon>Phodopus</taxon>
    </lineage>
</organism>
<dbReference type="Proteomes" id="UP001152836">
    <property type="component" value="Unassembled WGS sequence"/>
</dbReference>
<evidence type="ECO:0000256" key="1">
    <source>
        <dbReference type="ARBA" id="ARBA00004127"/>
    </source>
</evidence>
<gene>
    <name evidence="6" type="primary">Pgap2</name>
    <name evidence="6" type="ORF">PHOROB_LOCUS9653</name>
</gene>
<keyword evidence="4 5" id="KW-0472">Membrane</keyword>
<dbReference type="PANTHER" id="PTHR12892:SF11">
    <property type="entry name" value="POST-GPI ATTACHMENT TO PROTEINS FACTOR 2"/>
    <property type="match status" value="1"/>
</dbReference>
<dbReference type="AlphaFoldDB" id="A0AAU9ZJM3"/>
<dbReference type="GO" id="GO:0005789">
    <property type="term" value="C:endoplasmic reticulum membrane"/>
    <property type="evidence" value="ECO:0007669"/>
    <property type="project" value="TreeGrafter"/>
</dbReference>
<reference evidence="6" key="1">
    <citation type="submission" date="2022-06" db="EMBL/GenBank/DDBJ databases">
        <authorList>
            <person name="Andreotti S."/>
            <person name="Wyler E."/>
        </authorList>
    </citation>
    <scope>NUCLEOTIDE SEQUENCE</scope>
</reference>